<dbReference type="AlphaFoldDB" id="A0A3D8IUQ8"/>
<dbReference type="InterPro" id="IPR011990">
    <property type="entry name" value="TPR-like_helical_dom_sf"/>
</dbReference>
<feature type="chain" id="PRO_5017611885" description="Tetratricopeptide repeat protein" evidence="1">
    <location>
        <begin position="23"/>
        <end position="281"/>
    </location>
</feature>
<evidence type="ECO:0008006" key="4">
    <source>
        <dbReference type="Google" id="ProtNLM"/>
    </source>
</evidence>
<organism evidence="2 3">
    <name type="scientific">Helicobacter equorum</name>
    <dbReference type="NCBI Taxonomy" id="361872"/>
    <lineage>
        <taxon>Bacteria</taxon>
        <taxon>Pseudomonadati</taxon>
        <taxon>Campylobacterota</taxon>
        <taxon>Epsilonproteobacteria</taxon>
        <taxon>Campylobacterales</taxon>
        <taxon>Helicobacteraceae</taxon>
        <taxon>Helicobacter</taxon>
    </lineage>
</organism>
<gene>
    <name evidence="2" type="ORF">CQA54_00275</name>
</gene>
<keyword evidence="3" id="KW-1185">Reference proteome</keyword>
<feature type="signal peptide" evidence="1">
    <location>
        <begin position="1"/>
        <end position="22"/>
    </location>
</feature>
<evidence type="ECO:0000313" key="2">
    <source>
        <dbReference type="EMBL" id="RDU68291.1"/>
    </source>
</evidence>
<evidence type="ECO:0000313" key="3">
    <source>
        <dbReference type="Proteomes" id="UP000256514"/>
    </source>
</evidence>
<sequence length="281" mass="31914">MKYCISLLLLLWVCYGASEPSAFEKQSGATKEDLSNLQSITQNLLNLTTQIKAQQETLTQSQEGLMSLYESQHQKLQATIQQNTANTQDIENLKTEVATLKTLLQDQGKQIADLDSKMQEIHALTLKTQESILQELEKLNNTETKGTKKQSEDSQKNPIKFDKNKSAELFAQGKDFITKKQYKSAKDIMLWLKDNKYKTPEVTFYLGEIAYLQKDYHLAIKYYKASVALSDSGAYMPTLLLHTALCFKGIKDMPNYNSFLEVLIATYPQSKEAAQAKELKQ</sequence>
<name>A0A3D8IUQ8_9HELI</name>
<reference evidence="2 3" key="1">
    <citation type="submission" date="2018-04" db="EMBL/GenBank/DDBJ databases">
        <title>Novel Campyloabacter and Helicobacter Species and Strains.</title>
        <authorList>
            <person name="Mannion A.J."/>
            <person name="Shen Z."/>
            <person name="Fox J.G."/>
        </authorList>
    </citation>
    <scope>NUCLEOTIDE SEQUENCE [LARGE SCALE GENOMIC DNA]</scope>
    <source>
        <strain evidence="2 3">MIT 12-6600</strain>
    </source>
</reference>
<dbReference type="RefSeq" id="WP_115570253.1">
    <property type="nucleotide sequence ID" value="NZ_NXLT01000001.1"/>
</dbReference>
<dbReference type="EMBL" id="NXLT01000001">
    <property type="protein sequence ID" value="RDU68291.1"/>
    <property type="molecule type" value="Genomic_DNA"/>
</dbReference>
<dbReference type="Proteomes" id="UP000256514">
    <property type="component" value="Unassembled WGS sequence"/>
</dbReference>
<keyword evidence="1" id="KW-0732">Signal</keyword>
<dbReference type="SUPFAM" id="SSF48452">
    <property type="entry name" value="TPR-like"/>
    <property type="match status" value="1"/>
</dbReference>
<proteinExistence type="predicted"/>
<dbReference type="Gene3D" id="1.25.40.10">
    <property type="entry name" value="Tetratricopeptide repeat domain"/>
    <property type="match status" value="1"/>
</dbReference>
<dbReference type="OrthoDB" id="5338882at2"/>
<comment type="caution">
    <text evidence="2">The sequence shown here is derived from an EMBL/GenBank/DDBJ whole genome shotgun (WGS) entry which is preliminary data.</text>
</comment>
<evidence type="ECO:0000256" key="1">
    <source>
        <dbReference type="SAM" id="SignalP"/>
    </source>
</evidence>
<accession>A0A3D8IUQ8</accession>
<protein>
    <recommendedName>
        <fullName evidence="4">Tetratricopeptide repeat protein</fullName>
    </recommendedName>
</protein>